<feature type="non-terminal residue" evidence="3">
    <location>
        <position position="173"/>
    </location>
</feature>
<proteinExistence type="inferred from homology"/>
<feature type="non-terminal residue" evidence="3">
    <location>
        <position position="1"/>
    </location>
</feature>
<dbReference type="InterPro" id="IPR026057">
    <property type="entry name" value="TBL_C"/>
</dbReference>
<dbReference type="OMA" id="IMHAIND"/>
<gene>
    <name evidence="3" type="ORF">KI387_026826</name>
</gene>
<comment type="similarity">
    <text evidence="1">Belongs to the PC-esterase family. TBL subfamily.</text>
</comment>
<dbReference type="Proteomes" id="UP000824469">
    <property type="component" value="Unassembled WGS sequence"/>
</dbReference>
<evidence type="ECO:0000256" key="1">
    <source>
        <dbReference type="ARBA" id="ARBA00007727"/>
    </source>
</evidence>
<dbReference type="AlphaFoldDB" id="A0AA38FWJ3"/>
<evidence type="ECO:0000313" key="3">
    <source>
        <dbReference type="EMBL" id="KAH9311791.1"/>
    </source>
</evidence>
<comment type="caution">
    <text evidence="3">The sequence shown here is derived from an EMBL/GenBank/DDBJ whole genome shotgun (WGS) entry which is preliminary data.</text>
</comment>
<feature type="domain" description="Trichome birefringence-like C-terminal" evidence="2">
    <location>
        <begin position="1"/>
        <end position="172"/>
    </location>
</feature>
<dbReference type="GO" id="GO:0016413">
    <property type="term" value="F:O-acetyltransferase activity"/>
    <property type="evidence" value="ECO:0007669"/>
    <property type="project" value="InterPro"/>
</dbReference>
<evidence type="ECO:0000259" key="2">
    <source>
        <dbReference type="Pfam" id="PF13839"/>
    </source>
</evidence>
<dbReference type="Pfam" id="PF13839">
    <property type="entry name" value="PC-Esterase"/>
    <property type="match status" value="1"/>
</dbReference>
<dbReference type="PANTHER" id="PTHR32285:SF213">
    <property type="entry name" value="PROTEIN TRICHOME BIREFRINGENCE-LIKE 11"/>
    <property type="match status" value="1"/>
</dbReference>
<accession>A0AA38FWJ3</accession>
<reference evidence="3 4" key="1">
    <citation type="journal article" date="2021" name="Nat. Plants">
        <title>The Taxus genome provides insights into paclitaxel biosynthesis.</title>
        <authorList>
            <person name="Xiong X."/>
            <person name="Gou J."/>
            <person name="Liao Q."/>
            <person name="Li Y."/>
            <person name="Zhou Q."/>
            <person name="Bi G."/>
            <person name="Li C."/>
            <person name="Du R."/>
            <person name="Wang X."/>
            <person name="Sun T."/>
            <person name="Guo L."/>
            <person name="Liang H."/>
            <person name="Lu P."/>
            <person name="Wu Y."/>
            <person name="Zhang Z."/>
            <person name="Ro D.K."/>
            <person name="Shang Y."/>
            <person name="Huang S."/>
            <person name="Yan J."/>
        </authorList>
    </citation>
    <scope>NUCLEOTIDE SEQUENCE [LARGE SCALE GENOMIC DNA]</scope>
    <source>
        <strain evidence="3">Ta-2019</strain>
    </source>
</reference>
<evidence type="ECO:0000313" key="4">
    <source>
        <dbReference type="Proteomes" id="UP000824469"/>
    </source>
</evidence>
<dbReference type="EMBL" id="JAHRHJ020000006">
    <property type="protein sequence ID" value="KAH9311791.1"/>
    <property type="molecule type" value="Genomic_DNA"/>
</dbReference>
<sequence>FNALYLLERMRGKTIMFVGDSLNRGQWESMTCLVHSVLPQSRISFTSGDPISTLKALDYGVSVSFYRAPYLVDMESRVVQGQKKVVLRLDSIATNGRAWKGVDVLIFNSGHWWTHTGALQGWDYMQEGNRFYKDMDRTVAYEKGMSTWANWIDSNIDTRRTTLFFRSYSPSHT</sequence>
<organism evidence="3 4">
    <name type="scientific">Taxus chinensis</name>
    <name type="common">Chinese yew</name>
    <name type="synonym">Taxus wallichiana var. chinensis</name>
    <dbReference type="NCBI Taxonomy" id="29808"/>
    <lineage>
        <taxon>Eukaryota</taxon>
        <taxon>Viridiplantae</taxon>
        <taxon>Streptophyta</taxon>
        <taxon>Embryophyta</taxon>
        <taxon>Tracheophyta</taxon>
        <taxon>Spermatophyta</taxon>
        <taxon>Pinopsida</taxon>
        <taxon>Pinidae</taxon>
        <taxon>Conifers II</taxon>
        <taxon>Cupressales</taxon>
        <taxon>Taxaceae</taxon>
        <taxon>Taxus</taxon>
    </lineage>
</organism>
<dbReference type="PANTHER" id="PTHR32285">
    <property type="entry name" value="PROTEIN TRICHOME BIREFRINGENCE-LIKE 9-RELATED"/>
    <property type="match status" value="1"/>
</dbReference>
<keyword evidence="4" id="KW-1185">Reference proteome</keyword>
<dbReference type="InterPro" id="IPR029962">
    <property type="entry name" value="TBL"/>
</dbReference>
<protein>
    <recommendedName>
        <fullName evidence="2">Trichome birefringence-like C-terminal domain-containing protein</fullName>
    </recommendedName>
</protein>
<name>A0AA38FWJ3_TAXCH</name>
<dbReference type="GO" id="GO:0005794">
    <property type="term" value="C:Golgi apparatus"/>
    <property type="evidence" value="ECO:0007669"/>
    <property type="project" value="TreeGrafter"/>
</dbReference>